<dbReference type="EMBL" id="LN649230">
    <property type="protein sequence ID" value="CEI62587.1"/>
    <property type="molecule type" value="Genomic_DNA"/>
</dbReference>
<keyword evidence="3" id="KW-1185">Reference proteome</keyword>
<dbReference type="InterPro" id="IPR013094">
    <property type="entry name" value="AB_hydrolase_3"/>
</dbReference>
<dbReference type="InterPro" id="IPR029058">
    <property type="entry name" value="AB_hydrolase_fold"/>
</dbReference>
<evidence type="ECO:0000313" key="3">
    <source>
        <dbReference type="Proteomes" id="UP000245910"/>
    </source>
</evidence>
<feature type="domain" description="Alpha/beta hydrolase fold-3" evidence="1">
    <location>
        <begin position="92"/>
        <end position="289"/>
    </location>
</feature>
<accession>A0A2L2TDW0</accession>
<evidence type="ECO:0000259" key="1">
    <source>
        <dbReference type="Pfam" id="PF07859"/>
    </source>
</evidence>
<dbReference type="Gene3D" id="3.40.50.1820">
    <property type="entry name" value="alpha/beta hydrolase"/>
    <property type="match status" value="1"/>
</dbReference>
<dbReference type="Pfam" id="PF07859">
    <property type="entry name" value="Abhydrolase_3"/>
    <property type="match status" value="1"/>
</dbReference>
<sequence>MCDFSSYGGSCEEWIALQQTVPPITEPEMPTADMVRLANEEREVIVRQSMIKLAPQVQINNYSVTSRDGSSIQVRSYRPAKATEEELLPLYVHLQGGGFMYGTLDAEDAICARIAIGSKVTVLNVDYRHTPQYTYPTQWNDAEDVFEWAHDNMDNLKCNPRKVILGGVSAGAWVAASLTLQRHLNRTSDPLPPIAGQVLMIPCLAHVDCYEPQLKKMKDPSISSYKQNELAPMFSLAEFRWYTSLLKIESPRVDDLKINPGNATPEQVKGMPPSVIGIVGLDPLRDEGLLVPTDVNLFIGLPHGFRSYEEKLSASERWDKVIEGGICWALSGPLPSDEFHVKT</sequence>
<dbReference type="PANTHER" id="PTHR23024:SF182">
    <property type="entry name" value="PUTATIVE (AFU_ORTHOLOGUE AFUA_3G14960)-RELATED"/>
    <property type="match status" value="1"/>
</dbReference>
<reference evidence="3" key="1">
    <citation type="submission" date="2014-10" db="EMBL/GenBank/DDBJ databases">
        <authorList>
            <person name="King R."/>
        </authorList>
    </citation>
    <scope>NUCLEOTIDE SEQUENCE [LARGE SCALE GENOMIC DNA]</scope>
    <source>
        <strain evidence="3">A3/5</strain>
    </source>
</reference>
<evidence type="ECO:0000313" key="2">
    <source>
        <dbReference type="EMBL" id="CEI62587.1"/>
    </source>
</evidence>
<dbReference type="InterPro" id="IPR050466">
    <property type="entry name" value="Carboxylest/Gibb_receptor"/>
</dbReference>
<dbReference type="STRING" id="56646.A0A2L2TDW0"/>
<organism evidence="2 3">
    <name type="scientific">Fusarium venenatum</name>
    <dbReference type="NCBI Taxonomy" id="56646"/>
    <lineage>
        <taxon>Eukaryota</taxon>
        <taxon>Fungi</taxon>
        <taxon>Dikarya</taxon>
        <taxon>Ascomycota</taxon>
        <taxon>Pezizomycotina</taxon>
        <taxon>Sordariomycetes</taxon>
        <taxon>Hypocreomycetidae</taxon>
        <taxon>Hypocreales</taxon>
        <taxon>Nectriaceae</taxon>
        <taxon>Fusarium</taxon>
    </lineage>
</organism>
<proteinExistence type="predicted"/>
<dbReference type="Proteomes" id="UP000245910">
    <property type="component" value="Chromosome II"/>
</dbReference>
<dbReference type="SUPFAM" id="SSF53474">
    <property type="entry name" value="alpha/beta-Hydrolases"/>
    <property type="match status" value="1"/>
</dbReference>
<name>A0A2L2TDW0_9HYPO</name>
<dbReference type="GO" id="GO:0016787">
    <property type="term" value="F:hydrolase activity"/>
    <property type="evidence" value="ECO:0007669"/>
    <property type="project" value="InterPro"/>
</dbReference>
<dbReference type="AlphaFoldDB" id="A0A2L2TDW0"/>
<protein>
    <recommendedName>
        <fullName evidence="1">Alpha/beta hydrolase fold-3 domain-containing protein</fullName>
    </recommendedName>
</protein>
<dbReference type="PANTHER" id="PTHR23024">
    <property type="entry name" value="ARYLACETAMIDE DEACETYLASE"/>
    <property type="match status" value="1"/>
</dbReference>